<dbReference type="Gene3D" id="1.20.1250.20">
    <property type="entry name" value="MFS general substrate transporter like domains"/>
    <property type="match status" value="1"/>
</dbReference>
<feature type="transmembrane region" description="Helical" evidence="6">
    <location>
        <begin position="219"/>
        <end position="239"/>
    </location>
</feature>
<dbReference type="InterPro" id="IPR020846">
    <property type="entry name" value="MFS_dom"/>
</dbReference>
<sequence length="404" mass="39193">MTDALKAPSPAAPAPTPTGAGLGLAAVLALGTFAVGTDAFVTAGFLPAMASSLRVSTSAAGQSVSLFAACYALASPLLAVATARLPRRTLLVGALVLLAAANALTALAPDYPVLLAGRLLAALGAAAFTPTAGASAAALVRPERRGRALAVVIGGLTAATALGVPLGRVAAVGLGWRAALGAVAALTALCALAVRLTLPALAGTEPVPLHVRLAALRRPGVLGVLPLTVLGMAACYVPYSYSVPVLAAVGVSGRTAVVAALVLYGAGAVAGNLLAGRFADRRGPVRVLAAGYAAMAAAFAALAGLAAGEVRAGVAAVGALVFLWGASSWCQTPPQQLRLLAAAPEQGPLLVSLNASGIYLGIGAGSVLGGVALPFGAAAVFALAAVLALAAGALLRATTARTRA</sequence>
<dbReference type="EMBL" id="RKQG01000002">
    <property type="protein sequence ID" value="RPE29609.1"/>
    <property type="molecule type" value="Genomic_DNA"/>
</dbReference>
<evidence type="ECO:0000313" key="9">
    <source>
        <dbReference type="Proteomes" id="UP000266906"/>
    </source>
</evidence>
<keyword evidence="2" id="KW-1003">Cell membrane</keyword>
<evidence type="ECO:0000256" key="1">
    <source>
        <dbReference type="ARBA" id="ARBA00004651"/>
    </source>
</evidence>
<dbReference type="InterPro" id="IPR050189">
    <property type="entry name" value="MFS_Efflux_Transporters"/>
</dbReference>
<organism evidence="8 9">
    <name type="scientific">Kitasatospora cineracea</name>
    <dbReference type="NCBI Taxonomy" id="88074"/>
    <lineage>
        <taxon>Bacteria</taxon>
        <taxon>Bacillati</taxon>
        <taxon>Actinomycetota</taxon>
        <taxon>Actinomycetes</taxon>
        <taxon>Kitasatosporales</taxon>
        <taxon>Streptomycetaceae</taxon>
        <taxon>Kitasatospora</taxon>
    </lineage>
</organism>
<dbReference type="Proteomes" id="UP000266906">
    <property type="component" value="Unassembled WGS sequence"/>
</dbReference>
<protein>
    <submittedName>
        <fullName evidence="8">MFS family arabinose efflux permease</fullName>
    </submittedName>
</protein>
<feature type="transmembrane region" description="Helical" evidence="6">
    <location>
        <begin position="312"/>
        <end position="329"/>
    </location>
</feature>
<dbReference type="AlphaFoldDB" id="A0A3N4RE14"/>
<feature type="transmembrane region" description="Helical" evidence="6">
    <location>
        <begin position="178"/>
        <end position="198"/>
    </location>
</feature>
<comment type="caution">
    <text evidence="8">The sequence shown here is derived from an EMBL/GenBank/DDBJ whole genome shotgun (WGS) entry which is preliminary data.</text>
</comment>
<dbReference type="InterPro" id="IPR011701">
    <property type="entry name" value="MFS"/>
</dbReference>
<comment type="subcellular location">
    <subcellularLocation>
        <location evidence="1">Cell membrane</location>
        <topology evidence="1">Multi-pass membrane protein</topology>
    </subcellularLocation>
</comment>
<proteinExistence type="predicted"/>
<feature type="transmembrane region" description="Helical" evidence="6">
    <location>
        <begin position="147"/>
        <end position="166"/>
    </location>
</feature>
<dbReference type="PROSITE" id="PS50850">
    <property type="entry name" value="MFS"/>
    <property type="match status" value="1"/>
</dbReference>
<dbReference type="RefSeq" id="WP_123820999.1">
    <property type="nucleotide sequence ID" value="NZ_RKQG01000002.1"/>
</dbReference>
<name>A0A3N4RE14_9ACTN</name>
<feature type="transmembrane region" description="Helical" evidence="6">
    <location>
        <begin position="251"/>
        <end position="275"/>
    </location>
</feature>
<keyword evidence="3 6" id="KW-0812">Transmembrane</keyword>
<evidence type="ECO:0000259" key="7">
    <source>
        <dbReference type="PROSITE" id="PS50850"/>
    </source>
</evidence>
<gene>
    <name evidence="8" type="ORF">EDD38_6767</name>
</gene>
<dbReference type="InterPro" id="IPR036259">
    <property type="entry name" value="MFS_trans_sf"/>
</dbReference>
<keyword evidence="5 6" id="KW-0472">Membrane</keyword>
<dbReference type="CDD" id="cd17324">
    <property type="entry name" value="MFS_NepI_like"/>
    <property type="match status" value="1"/>
</dbReference>
<evidence type="ECO:0000256" key="6">
    <source>
        <dbReference type="SAM" id="Phobius"/>
    </source>
</evidence>
<feature type="transmembrane region" description="Helical" evidence="6">
    <location>
        <begin position="375"/>
        <end position="395"/>
    </location>
</feature>
<keyword evidence="9" id="KW-1185">Reference proteome</keyword>
<feature type="transmembrane region" description="Helical" evidence="6">
    <location>
        <begin position="90"/>
        <end position="108"/>
    </location>
</feature>
<evidence type="ECO:0000256" key="2">
    <source>
        <dbReference type="ARBA" id="ARBA00022475"/>
    </source>
</evidence>
<feature type="transmembrane region" description="Helical" evidence="6">
    <location>
        <begin position="287"/>
        <end position="306"/>
    </location>
</feature>
<dbReference type="SUPFAM" id="SSF103473">
    <property type="entry name" value="MFS general substrate transporter"/>
    <property type="match status" value="1"/>
</dbReference>
<dbReference type="GO" id="GO:0005886">
    <property type="term" value="C:plasma membrane"/>
    <property type="evidence" value="ECO:0007669"/>
    <property type="project" value="UniProtKB-SubCell"/>
</dbReference>
<accession>A0A3N4RE14</accession>
<evidence type="ECO:0000256" key="5">
    <source>
        <dbReference type="ARBA" id="ARBA00023136"/>
    </source>
</evidence>
<evidence type="ECO:0000313" key="8">
    <source>
        <dbReference type="EMBL" id="RPE29609.1"/>
    </source>
</evidence>
<feature type="domain" description="Major facilitator superfamily (MFS) profile" evidence="7">
    <location>
        <begin position="24"/>
        <end position="403"/>
    </location>
</feature>
<evidence type="ECO:0000256" key="3">
    <source>
        <dbReference type="ARBA" id="ARBA00022692"/>
    </source>
</evidence>
<reference evidence="8 9" key="1">
    <citation type="submission" date="2018-11" db="EMBL/GenBank/DDBJ databases">
        <title>Sequencing the genomes of 1000 actinobacteria strains.</title>
        <authorList>
            <person name="Klenk H.-P."/>
        </authorList>
    </citation>
    <scope>NUCLEOTIDE SEQUENCE [LARGE SCALE GENOMIC DNA]</scope>
    <source>
        <strain evidence="8 9">DSM 44781</strain>
    </source>
</reference>
<dbReference type="PANTHER" id="PTHR43124">
    <property type="entry name" value="PURINE EFFLUX PUMP PBUE"/>
    <property type="match status" value="1"/>
</dbReference>
<feature type="transmembrane region" description="Helical" evidence="6">
    <location>
        <begin position="66"/>
        <end position="83"/>
    </location>
</feature>
<dbReference type="Pfam" id="PF07690">
    <property type="entry name" value="MFS_1"/>
    <property type="match status" value="1"/>
</dbReference>
<feature type="transmembrane region" description="Helical" evidence="6">
    <location>
        <begin position="349"/>
        <end position="369"/>
    </location>
</feature>
<dbReference type="PANTHER" id="PTHR43124:SF10">
    <property type="entry name" value="PURINE EFFLUX PUMP PBUE"/>
    <property type="match status" value="1"/>
</dbReference>
<keyword evidence="4 6" id="KW-1133">Transmembrane helix</keyword>
<feature type="transmembrane region" description="Helical" evidence="6">
    <location>
        <begin position="120"/>
        <end position="140"/>
    </location>
</feature>
<evidence type="ECO:0000256" key="4">
    <source>
        <dbReference type="ARBA" id="ARBA00022989"/>
    </source>
</evidence>
<dbReference type="GO" id="GO:0022857">
    <property type="term" value="F:transmembrane transporter activity"/>
    <property type="evidence" value="ECO:0007669"/>
    <property type="project" value="InterPro"/>
</dbReference>
<feature type="transmembrane region" description="Helical" evidence="6">
    <location>
        <begin position="21"/>
        <end position="46"/>
    </location>
</feature>